<evidence type="ECO:0000256" key="8">
    <source>
        <dbReference type="ARBA" id="ARBA00025049"/>
    </source>
</evidence>
<keyword evidence="7 9" id="KW-0456">Lyase</keyword>
<evidence type="ECO:0000256" key="3">
    <source>
        <dbReference type="ARBA" id="ARBA00022490"/>
    </source>
</evidence>
<dbReference type="GO" id="GO:0019171">
    <property type="term" value="F:(3R)-hydroxyacyl-[acyl-carrier-protein] dehydratase activity"/>
    <property type="evidence" value="ECO:0007669"/>
    <property type="project" value="UniProtKB-EC"/>
</dbReference>
<dbReference type="PANTHER" id="PTHR30272:SF1">
    <property type="entry name" value="3-HYDROXYACYL-[ACYL-CARRIER-PROTEIN] DEHYDRATASE"/>
    <property type="match status" value="1"/>
</dbReference>
<comment type="function">
    <text evidence="8 9">Involved in unsaturated fatty acids biosynthesis. Catalyzes the dehydration of short chain beta-hydroxyacyl-ACPs and long chain saturated and unsaturated beta-hydroxyacyl-ACPs.</text>
</comment>
<comment type="subcellular location">
    <subcellularLocation>
        <location evidence="1 9">Cytoplasm</location>
    </subcellularLocation>
</comment>
<dbReference type="RefSeq" id="WP_191144440.1">
    <property type="nucleotide sequence ID" value="NZ_JACXAF010000008.1"/>
</dbReference>
<name>A0A8J6UIW9_9GAMM</name>
<dbReference type="InterPro" id="IPR013114">
    <property type="entry name" value="FabA_FabZ"/>
</dbReference>
<protein>
    <recommendedName>
        <fullName evidence="9">3-hydroxyacyl-[acyl-carrier-protein] dehydratase FabZ</fullName>
        <ecNumber evidence="9">4.2.1.59</ecNumber>
    </recommendedName>
    <alternativeName>
        <fullName evidence="9">(3R)-hydroxymyristoyl-[acyl-carrier-protein] dehydratase</fullName>
        <shortName evidence="9">(3R)-hydroxymyristoyl-ACP dehydrase</shortName>
    </alternativeName>
    <alternativeName>
        <fullName evidence="9">Beta-hydroxyacyl-ACP dehydratase</fullName>
    </alternativeName>
</protein>
<evidence type="ECO:0000256" key="1">
    <source>
        <dbReference type="ARBA" id="ARBA00004496"/>
    </source>
</evidence>
<dbReference type="NCBIfam" id="NF000582">
    <property type="entry name" value="PRK00006.1"/>
    <property type="match status" value="1"/>
</dbReference>
<dbReference type="Pfam" id="PF07977">
    <property type="entry name" value="FabA"/>
    <property type="match status" value="1"/>
</dbReference>
<dbReference type="FunFam" id="3.10.129.10:FF:000001">
    <property type="entry name" value="3-hydroxyacyl-[acyl-carrier-protein] dehydratase FabZ"/>
    <property type="match status" value="1"/>
</dbReference>
<keyword evidence="6 9" id="KW-0443">Lipid metabolism</keyword>
<evidence type="ECO:0000256" key="2">
    <source>
        <dbReference type="ARBA" id="ARBA00009174"/>
    </source>
</evidence>
<evidence type="ECO:0000256" key="6">
    <source>
        <dbReference type="ARBA" id="ARBA00023098"/>
    </source>
</evidence>
<dbReference type="InterPro" id="IPR010084">
    <property type="entry name" value="FabZ"/>
</dbReference>
<feature type="active site" evidence="9">
    <location>
        <position position="54"/>
    </location>
</feature>
<evidence type="ECO:0000313" key="11">
    <source>
        <dbReference type="Proteomes" id="UP000638014"/>
    </source>
</evidence>
<dbReference type="Proteomes" id="UP000638014">
    <property type="component" value="Unassembled WGS sequence"/>
</dbReference>
<dbReference type="AlphaFoldDB" id="A0A8J6UIW9"/>
<reference evidence="10" key="1">
    <citation type="submission" date="2020-09" db="EMBL/GenBank/DDBJ databases">
        <title>A novel bacterium of genus Neiella, isolated from South China Sea.</title>
        <authorList>
            <person name="Huang H."/>
            <person name="Mo K."/>
            <person name="Hu Y."/>
        </authorList>
    </citation>
    <scope>NUCLEOTIDE SEQUENCE</scope>
    <source>
        <strain evidence="10">HB171785</strain>
    </source>
</reference>
<comment type="similarity">
    <text evidence="2 9">Belongs to the thioester dehydratase family. FabZ subfamily.</text>
</comment>
<sequence>MTRELKQLDIEEILNCLPHRYPFLLVDRVTDYEPGKWLHAIKNVTFNEPFFTGHFPQKPVFPGVLMLEALAQATGILSYKSAEETPGKNTLYYFASVDNARFKRPVGPGDTLVLEVEFLKARRGMGKFQATAKVDGAVVCTAEIMCAQREA</sequence>
<evidence type="ECO:0000256" key="5">
    <source>
        <dbReference type="ARBA" id="ARBA00022556"/>
    </source>
</evidence>
<proteinExistence type="inferred from homology"/>
<keyword evidence="5 9" id="KW-0441">Lipid A biosynthesis</keyword>
<evidence type="ECO:0000256" key="7">
    <source>
        <dbReference type="ARBA" id="ARBA00023239"/>
    </source>
</evidence>
<dbReference type="Gene3D" id="3.10.129.10">
    <property type="entry name" value="Hotdog Thioesterase"/>
    <property type="match status" value="1"/>
</dbReference>
<evidence type="ECO:0000313" key="10">
    <source>
        <dbReference type="EMBL" id="MBD1389343.1"/>
    </source>
</evidence>
<evidence type="ECO:0000256" key="9">
    <source>
        <dbReference type="HAMAP-Rule" id="MF_00406"/>
    </source>
</evidence>
<dbReference type="GO" id="GO:0016020">
    <property type="term" value="C:membrane"/>
    <property type="evidence" value="ECO:0007669"/>
    <property type="project" value="GOC"/>
</dbReference>
<organism evidence="10 11">
    <name type="scientific">Neiella litorisoli</name>
    <dbReference type="NCBI Taxonomy" id="2771431"/>
    <lineage>
        <taxon>Bacteria</taxon>
        <taxon>Pseudomonadati</taxon>
        <taxon>Pseudomonadota</taxon>
        <taxon>Gammaproteobacteria</taxon>
        <taxon>Alteromonadales</taxon>
        <taxon>Echinimonadaceae</taxon>
        <taxon>Neiella</taxon>
    </lineage>
</organism>
<comment type="catalytic activity">
    <reaction evidence="9">
        <text>a (3R)-hydroxyacyl-[ACP] = a (2E)-enoyl-[ACP] + H2O</text>
        <dbReference type="Rhea" id="RHEA:13097"/>
        <dbReference type="Rhea" id="RHEA-COMP:9925"/>
        <dbReference type="Rhea" id="RHEA-COMP:9945"/>
        <dbReference type="ChEBI" id="CHEBI:15377"/>
        <dbReference type="ChEBI" id="CHEBI:78784"/>
        <dbReference type="ChEBI" id="CHEBI:78827"/>
        <dbReference type="EC" id="4.2.1.59"/>
    </reaction>
</comment>
<dbReference type="CDD" id="cd01288">
    <property type="entry name" value="FabZ"/>
    <property type="match status" value="1"/>
</dbReference>
<keyword evidence="3 9" id="KW-0963">Cytoplasm</keyword>
<dbReference type="GO" id="GO:0009245">
    <property type="term" value="P:lipid A biosynthetic process"/>
    <property type="evidence" value="ECO:0007669"/>
    <property type="project" value="UniProtKB-UniRule"/>
</dbReference>
<keyword evidence="4 9" id="KW-0444">Lipid biosynthesis</keyword>
<evidence type="ECO:0000256" key="4">
    <source>
        <dbReference type="ARBA" id="ARBA00022516"/>
    </source>
</evidence>
<dbReference type="HAMAP" id="MF_00406">
    <property type="entry name" value="FabZ"/>
    <property type="match status" value="1"/>
</dbReference>
<comment type="caution">
    <text evidence="10">The sequence shown here is derived from an EMBL/GenBank/DDBJ whole genome shotgun (WGS) entry which is preliminary data.</text>
</comment>
<gene>
    <name evidence="9 10" type="primary">fabZ</name>
    <name evidence="10" type="ORF">IC617_07890</name>
</gene>
<keyword evidence="11" id="KW-1185">Reference proteome</keyword>
<dbReference type="InterPro" id="IPR029069">
    <property type="entry name" value="HotDog_dom_sf"/>
</dbReference>
<dbReference type="SUPFAM" id="SSF54637">
    <property type="entry name" value="Thioesterase/thiol ester dehydrase-isomerase"/>
    <property type="match status" value="1"/>
</dbReference>
<dbReference type="EC" id="4.2.1.59" evidence="9"/>
<dbReference type="GO" id="GO:0005737">
    <property type="term" value="C:cytoplasm"/>
    <property type="evidence" value="ECO:0007669"/>
    <property type="project" value="UniProtKB-SubCell"/>
</dbReference>
<dbReference type="NCBIfam" id="TIGR01750">
    <property type="entry name" value="fabZ"/>
    <property type="match status" value="1"/>
</dbReference>
<dbReference type="PANTHER" id="PTHR30272">
    <property type="entry name" value="3-HYDROXYACYL-[ACYL-CARRIER-PROTEIN] DEHYDRATASE"/>
    <property type="match status" value="1"/>
</dbReference>
<dbReference type="EMBL" id="JACXAF010000008">
    <property type="protein sequence ID" value="MBD1389343.1"/>
    <property type="molecule type" value="Genomic_DNA"/>
</dbReference>
<accession>A0A8J6UIW9</accession>
<dbReference type="GO" id="GO:0006633">
    <property type="term" value="P:fatty acid biosynthetic process"/>
    <property type="evidence" value="ECO:0007669"/>
    <property type="project" value="UniProtKB-UniRule"/>
</dbReference>